<dbReference type="STRING" id="1267423.SAMN05216290_1105"/>
<dbReference type="GeneID" id="99985839"/>
<dbReference type="Proteomes" id="UP000199437">
    <property type="component" value="Unassembled WGS sequence"/>
</dbReference>
<evidence type="ECO:0008006" key="3">
    <source>
        <dbReference type="Google" id="ProtNLM"/>
    </source>
</evidence>
<dbReference type="RefSeq" id="WP_090257511.1">
    <property type="nucleotide sequence ID" value="NZ_FOIR01000001.1"/>
</dbReference>
<dbReference type="InterPro" id="IPR038636">
    <property type="entry name" value="Wzi_sf"/>
</dbReference>
<keyword evidence="2" id="KW-1185">Reference proteome</keyword>
<accession>A0A1I0NDH8</accession>
<dbReference type="EMBL" id="FOIR01000001">
    <property type="protein sequence ID" value="SEV99115.1"/>
    <property type="molecule type" value="Genomic_DNA"/>
</dbReference>
<sequence>MKKFIIAFAFLVSIVQLHGQSTFISYNRDYYHLIDRFDILYSGKELRLKTTYKPIRRAELTNFLKGMESRYEMLSPQDKFNYEYLMNDNWETAGNKYNSNDKSWWDIFYNRKSDFLYYEAENFTLRLNPVIDFSAGKETDNDEFLYTNTRGLEVQGTIDDKIGFYTFLTTTQLRVPSYVGWYNTRYKAFPNEGFYKIDDHDKTLFDLTHARGYFTFNLTNSIDIQAGYDKQFIGSGIRSMVLSDISSPMLFGKINTRLGPFLYTNLWAELTEDIIFSGGGSPADGSYPKKFMAMHRLGVDITSKLNLGVYEVIIADDADINYFNPIIFYRAIEQQQGSPDNILLGMDFQWNLLNKFQLYGQFMLDEFLIDALRSGDGDWRNKFGVQLGGKYINAFNINNLDFGAEANFARPYFYAYDRPELSYTNYRNPLAHPLGANLKEFILTARYQPINRLTVSGKVIRSQFGEDENGLNYGGNPLLSTDDRVGATGNTIGQGVATTNTYLELTGSYMLLQNLFVDWKNIYRNFDSEDATRSSSPFISMLSLRWNIAQRQHEF</sequence>
<organism evidence="1 2">
    <name type="scientific">Roseivirga pacifica</name>
    <dbReference type="NCBI Taxonomy" id="1267423"/>
    <lineage>
        <taxon>Bacteria</taxon>
        <taxon>Pseudomonadati</taxon>
        <taxon>Bacteroidota</taxon>
        <taxon>Cytophagia</taxon>
        <taxon>Cytophagales</taxon>
        <taxon>Roseivirgaceae</taxon>
        <taxon>Roseivirga</taxon>
    </lineage>
</organism>
<evidence type="ECO:0000313" key="1">
    <source>
        <dbReference type="EMBL" id="SEV99115.1"/>
    </source>
</evidence>
<gene>
    <name evidence="1" type="ORF">SAMN05216290_1105</name>
</gene>
<reference evidence="2" key="1">
    <citation type="submission" date="2016-10" db="EMBL/GenBank/DDBJ databases">
        <authorList>
            <person name="Varghese N."/>
            <person name="Submissions S."/>
        </authorList>
    </citation>
    <scope>NUCLEOTIDE SEQUENCE [LARGE SCALE GENOMIC DNA]</scope>
    <source>
        <strain evidence="2">CGMCC 1.12402</strain>
    </source>
</reference>
<protein>
    <recommendedName>
        <fullName evidence="3">Capsule assembly protein Wzi</fullName>
    </recommendedName>
</protein>
<dbReference type="OrthoDB" id="9808260at2"/>
<name>A0A1I0NDH8_9BACT</name>
<proteinExistence type="predicted"/>
<dbReference type="AlphaFoldDB" id="A0A1I0NDH8"/>
<evidence type="ECO:0000313" key="2">
    <source>
        <dbReference type="Proteomes" id="UP000199437"/>
    </source>
</evidence>
<dbReference type="Gene3D" id="2.40.160.130">
    <property type="entry name" value="Capsule assembly protein Wzi"/>
    <property type="match status" value="1"/>
</dbReference>